<feature type="transmembrane region" description="Helical" evidence="7">
    <location>
        <begin position="212"/>
        <end position="233"/>
    </location>
</feature>
<dbReference type="EMBL" id="VULZ01000016">
    <property type="protein sequence ID" value="MSS15868.1"/>
    <property type="molecule type" value="Genomic_DNA"/>
</dbReference>
<dbReference type="InterPro" id="IPR000515">
    <property type="entry name" value="MetI-like"/>
</dbReference>
<dbReference type="GO" id="GO:0055085">
    <property type="term" value="P:transmembrane transport"/>
    <property type="evidence" value="ECO:0007669"/>
    <property type="project" value="InterPro"/>
</dbReference>
<feature type="domain" description="ABC transmembrane type-1" evidence="8">
    <location>
        <begin position="81"/>
        <end position="303"/>
    </location>
</feature>
<dbReference type="PROSITE" id="PS50928">
    <property type="entry name" value="ABC_TM1"/>
    <property type="match status" value="1"/>
</dbReference>
<feature type="transmembrane region" description="Helical" evidence="7">
    <location>
        <begin position="85"/>
        <end position="106"/>
    </location>
</feature>
<dbReference type="Pfam" id="PF00528">
    <property type="entry name" value="BPD_transp_1"/>
    <property type="match status" value="1"/>
</dbReference>
<feature type="transmembrane region" description="Helical" evidence="7">
    <location>
        <begin position="24"/>
        <end position="44"/>
    </location>
</feature>
<dbReference type="InterPro" id="IPR035906">
    <property type="entry name" value="MetI-like_sf"/>
</dbReference>
<dbReference type="PANTHER" id="PTHR30193">
    <property type="entry name" value="ABC TRANSPORTER PERMEASE PROTEIN"/>
    <property type="match status" value="1"/>
</dbReference>
<evidence type="ECO:0000256" key="7">
    <source>
        <dbReference type="RuleBase" id="RU363032"/>
    </source>
</evidence>
<dbReference type="SUPFAM" id="SSF161098">
    <property type="entry name" value="MetI-like"/>
    <property type="match status" value="1"/>
</dbReference>
<dbReference type="Proteomes" id="UP000481852">
    <property type="component" value="Unassembled WGS sequence"/>
</dbReference>
<evidence type="ECO:0000256" key="3">
    <source>
        <dbReference type="ARBA" id="ARBA00022475"/>
    </source>
</evidence>
<evidence type="ECO:0000256" key="6">
    <source>
        <dbReference type="ARBA" id="ARBA00023136"/>
    </source>
</evidence>
<evidence type="ECO:0000256" key="1">
    <source>
        <dbReference type="ARBA" id="ARBA00004651"/>
    </source>
</evidence>
<protein>
    <submittedName>
        <fullName evidence="9">Sugar ABC transporter permease</fullName>
    </submittedName>
</protein>
<feature type="transmembrane region" description="Helical" evidence="7">
    <location>
        <begin position="118"/>
        <end position="138"/>
    </location>
</feature>
<dbReference type="PANTHER" id="PTHR30193:SF1">
    <property type="entry name" value="ABC TRANSPORTER PERMEASE PROTEIN YESP-RELATED"/>
    <property type="match status" value="1"/>
</dbReference>
<keyword evidence="2 7" id="KW-0813">Transport</keyword>
<keyword evidence="10" id="KW-1185">Reference proteome</keyword>
<keyword evidence="6 7" id="KW-0472">Membrane</keyword>
<dbReference type="AlphaFoldDB" id="A0A6L5X946"/>
<comment type="similarity">
    <text evidence="7">Belongs to the binding-protein-dependent transport system permease family.</text>
</comment>
<keyword evidence="4 7" id="KW-0812">Transmembrane</keyword>
<evidence type="ECO:0000259" key="8">
    <source>
        <dbReference type="PROSITE" id="PS50928"/>
    </source>
</evidence>
<evidence type="ECO:0000256" key="2">
    <source>
        <dbReference type="ARBA" id="ARBA00022448"/>
    </source>
</evidence>
<dbReference type="GO" id="GO:0005886">
    <property type="term" value="C:plasma membrane"/>
    <property type="evidence" value="ECO:0007669"/>
    <property type="project" value="UniProtKB-SubCell"/>
</dbReference>
<feature type="transmembrane region" description="Helical" evidence="7">
    <location>
        <begin position="170"/>
        <end position="191"/>
    </location>
</feature>
<keyword evidence="5 7" id="KW-1133">Transmembrane helix</keyword>
<accession>A0A6L5X946</accession>
<evidence type="ECO:0000313" key="10">
    <source>
        <dbReference type="Proteomes" id="UP000481852"/>
    </source>
</evidence>
<name>A0A6L5X946_9FIRM</name>
<dbReference type="Gene3D" id="1.10.3720.10">
    <property type="entry name" value="MetI-like"/>
    <property type="match status" value="1"/>
</dbReference>
<evidence type="ECO:0000256" key="4">
    <source>
        <dbReference type="ARBA" id="ARBA00022692"/>
    </source>
</evidence>
<organism evidence="9 10">
    <name type="scientific">Porcincola intestinalis</name>
    <dbReference type="NCBI Taxonomy" id="2606632"/>
    <lineage>
        <taxon>Bacteria</taxon>
        <taxon>Bacillati</taxon>
        <taxon>Bacillota</taxon>
        <taxon>Clostridia</taxon>
        <taxon>Lachnospirales</taxon>
        <taxon>Lachnospiraceae</taxon>
        <taxon>Porcincola</taxon>
    </lineage>
</organism>
<gene>
    <name evidence="9" type="ORF">FYJ35_12650</name>
</gene>
<evidence type="ECO:0000313" key="9">
    <source>
        <dbReference type="EMBL" id="MSS15868.1"/>
    </source>
</evidence>
<dbReference type="InterPro" id="IPR051393">
    <property type="entry name" value="ABC_transporter_permease"/>
</dbReference>
<feature type="transmembrane region" description="Helical" evidence="7">
    <location>
        <begin position="287"/>
        <end position="306"/>
    </location>
</feature>
<dbReference type="CDD" id="cd06261">
    <property type="entry name" value="TM_PBP2"/>
    <property type="match status" value="1"/>
</dbReference>
<reference evidence="9 10" key="1">
    <citation type="submission" date="2019-08" db="EMBL/GenBank/DDBJ databases">
        <title>In-depth cultivation of the pig gut microbiome towards novel bacterial diversity and tailored functional studies.</title>
        <authorList>
            <person name="Wylensek D."/>
            <person name="Hitch T.C.A."/>
            <person name="Clavel T."/>
        </authorList>
    </citation>
    <scope>NUCLEOTIDE SEQUENCE [LARGE SCALE GENOMIC DNA]</scope>
    <source>
        <strain evidence="9 10">Oil+RF-744-WCA-WT-11</strain>
    </source>
</reference>
<comment type="caution">
    <text evidence="9">The sequence shown here is derived from an EMBL/GenBank/DDBJ whole genome shotgun (WGS) entry which is preliminary data.</text>
</comment>
<sequence length="314" mass="35265">MRKLKRNDGKRTWSPREKQANRDGLLFALPWILGFLIFSLYPIIMSAYYSFTNFSAIKDPVWVGLKNYRMLMKDRLFWKSLNNTLVYVAISVPATIILSLLLAALLKAVKRGKAFYRSVFFLPSIFPVVASTMIWLLVLDPISGYLNRFLSLFGTPAINWLGDPTWTKPALVIMTCWGVGTTVVILLASMGDVPPELYESASMDGAGAWTKFWHITIPGIAHVLVYQIVLAIINGFQYFTQVYILCSAQSGNLSAGVGAGKKNSLLMYPLYLFQNAFARLKMGTASAMAWILFIIVFVLTLVLIRISDKYVDVK</sequence>
<keyword evidence="3" id="KW-1003">Cell membrane</keyword>
<comment type="subcellular location">
    <subcellularLocation>
        <location evidence="1 7">Cell membrane</location>
        <topology evidence="1 7">Multi-pass membrane protein</topology>
    </subcellularLocation>
</comment>
<dbReference type="SUPFAM" id="SSF160964">
    <property type="entry name" value="MalF N-terminal region-like"/>
    <property type="match status" value="1"/>
</dbReference>
<evidence type="ECO:0000256" key="5">
    <source>
        <dbReference type="ARBA" id="ARBA00022989"/>
    </source>
</evidence>
<proteinExistence type="inferred from homology"/>